<organism evidence="2 3">
    <name type="scientific">Methanolobus mangrovi</name>
    <dbReference type="NCBI Taxonomy" id="3072977"/>
    <lineage>
        <taxon>Archaea</taxon>
        <taxon>Methanobacteriati</taxon>
        <taxon>Methanobacteriota</taxon>
        <taxon>Stenosarchaea group</taxon>
        <taxon>Methanomicrobia</taxon>
        <taxon>Methanosarcinales</taxon>
        <taxon>Methanosarcinaceae</taxon>
        <taxon>Methanolobus</taxon>
    </lineage>
</organism>
<name>A0AA51YJZ6_9EURY</name>
<dbReference type="Gene3D" id="2.60.40.680">
    <property type="match status" value="3"/>
</dbReference>
<dbReference type="Proteomes" id="UP001183006">
    <property type="component" value="Chromosome"/>
</dbReference>
<proteinExistence type="predicted"/>
<feature type="domain" description="Cohesin" evidence="1">
    <location>
        <begin position="194"/>
        <end position="318"/>
    </location>
</feature>
<dbReference type="CDD" id="cd08547">
    <property type="entry name" value="Type_II_cohesin"/>
    <property type="match status" value="3"/>
</dbReference>
<keyword evidence="3" id="KW-1185">Reference proteome</keyword>
<dbReference type="SUPFAM" id="SSF49384">
    <property type="entry name" value="Carbohydrate-binding domain"/>
    <property type="match status" value="3"/>
</dbReference>
<feature type="domain" description="Cohesin" evidence="1">
    <location>
        <begin position="38"/>
        <end position="170"/>
    </location>
</feature>
<dbReference type="PROSITE" id="PS51257">
    <property type="entry name" value="PROKAR_LIPOPROTEIN"/>
    <property type="match status" value="1"/>
</dbReference>
<dbReference type="GeneID" id="84228934"/>
<feature type="domain" description="Cohesin" evidence="1">
    <location>
        <begin position="331"/>
        <end position="464"/>
    </location>
</feature>
<sequence length="643" mass="66753">MTKITHKGMAGLTATLLIFCACFMVGVGLAAADPSVSVDPQTNEYDAGDTFQVTVMVNSDTDNLRAVNLQLDYDPAILSVNSVTDEDLLGAGALVAPGSGDDGAGTISYGIASTSGVYAPVAGTMLTIEFAIDASAANGTYNLDLNAVSLKDQDNVAIPGVIITDGTVKVGDEVIPTPSEPEVEISPVASGPVGPGDTFQVQVEVDSADYNLRAVNLQMNYDSSALMVNSITDEDLLGAGALVAPGSGDDGAGTIAYGIASTSGVYVPVAGTMLTIEFEVKAGAANGTYDLDLNSVSLKDQDNVAIPDVGVTDGSVQVSGDGQVPDMPTAMIVPTSSGPIAAGDTFQVDIEIDSADYNLRAVSVQLDYDPAALMVNSMTNGLLGPGALEAPGSGDDGAGTITYGLAATGGVYTPEAGTLLTIEFEVKADATDGIYDLDMYNVVLKDEANADIPGVIVTDGMVEVSTVPEVEGIALLPGWNLISIPQTLENAGIDYVLQDFNDTEVDSVFYYDASTGMMVVPDDFEPLKAYWVHNNLSETVVINGSYLTPMVPSTPPSLTLYPGWNAIGHTAMVELPAEVALSTIDDCYIKVMGPWMASTSEFAYVGYNGEEGVINGNQVGTDVFAMNMYEGYFVFVDEECLLG</sequence>
<accession>A0AA51YJZ6</accession>
<dbReference type="InterPro" id="IPR008965">
    <property type="entry name" value="CBM2/CBM3_carb-bd_dom_sf"/>
</dbReference>
<gene>
    <name evidence="2" type="ORF">RE476_02295</name>
</gene>
<dbReference type="EMBL" id="CP133594">
    <property type="protein sequence ID" value="WMW22669.1"/>
    <property type="molecule type" value="Genomic_DNA"/>
</dbReference>
<dbReference type="InterPro" id="IPR002102">
    <property type="entry name" value="Cohesin_dom"/>
</dbReference>
<evidence type="ECO:0000313" key="2">
    <source>
        <dbReference type="EMBL" id="WMW22669.1"/>
    </source>
</evidence>
<dbReference type="KEGG" id="mmav:RE476_02295"/>
<dbReference type="Pfam" id="PF00963">
    <property type="entry name" value="Cohesin"/>
    <property type="match status" value="3"/>
</dbReference>
<dbReference type="RefSeq" id="WP_309308785.1">
    <property type="nucleotide sequence ID" value="NZ_CP133594.1"/>
</dbReference>
<dbReference type="GO" id="GO:0030246">
    <property type="term" value="F:carbohydrate binding"/>
    <property type="evidence" value="ECO:0007669"/>
    <property type="project" value="InterPro"/>
</dbReference>
<evidence type="ECO:0000259" key="1">
    <source>
        <dbReference type="Pfam" id="PF00963"/>
    </source>
</evidence>
<reference evidence="2" key="1">
    <citation type="submission" date="2023-08" db="EMBL/GenBank/DDBJ databases">
        <title>Methanolobus mangrovi sp. nov. and Methanolobus sediminis sp. nov, two novel methylotrophic methanogens isolated from mangrove sediments in China.</title>
        <authorList>
            <person name="Zhou J."/>
        </authorList>
    </citation>
    <scope>NUCLEOTIDE SEQUENCE</scope>
    <source>
        <strain evidence="2">FTZ2</strain>
    </source>
</reference>
<dbReference type="GO" id="GO:0000272">
    <property type="term" value="P:polysaccharide catabolic process"/>
    <property type="evidence" value="ECO:0007669"/>
    <property type="project" value="InterPro"/>
</dbReference>
<evidence type="ECO:0000313" key="3">
    <source>
        <dbReference type="Proteomes" id="UP001183006"/>
    </source>
</evidence>
<protein>
    <submittedName>
        <fullName evidence="2">Cohesin domain-containing protein</fullName>
    </submittedName>
</protein>
<dbReference type="AlphaFoldDB" id="A0AA51YJZ6"/>